<proteinExistence type="inferred from homology"/>
<dbReference type="Gene3D" id="2.30.40.10">
    <property type="entry name" value="Urease, subunit C, domain 1"/>
    <property type="match status" value="1"/>
</dbReference>
<dbReference type="SUPFAM" id="SSF51556">
    <property type="entry name" value="Metallo-dependent hydrolases"/>
    <property type="match status" value="1"/>
</dbReference>
<dbReference type="InterPro" id="IPR006680">
    <property type="entry name" value="Amidohydro-rel"/>
</dbReference>
<dbReference type="InterPro" id="IPR013108">
    <property type="entry name" value="Amidohydro_3"/>
</dbReference>
<evidence type="ECO:0000313" key="8">
    <source>
        <dbReference type="EMBL" id="HJC66682.1"/>
    </source>
</evidence>
<name>A0A9D2PSZ0_9FIRM</name>
<dbReference type="EMBL" id="DWWB01000046">
    <property type="protein sequence ID" value="HJC66682.1"/>
    <property type="molecule type" value="Genomic_DNA"/>
</dbReference>
<evidence type="ECO:0000259" key="5">
    <source>
        <dbReference type="Pfam" id="PF01979"/>
    </source>
</evidence>
<reference evidence="8" key="2">
    <citation type="submission" date="2021-04" db="EMBL/GenBank/DDBJ databases">
        <authorList>
            <person name="Gilroy R."/>
        </authorList>
    </citation>
    <scope>NUCLEOTIDE SEQUENCE</scope>
    <source>
        <strain evidence="8">CHK198-12963</strain>
    </source>
</reference>
<dbReference type="PANTHER" id="PTHR11113:SF2">
    <property type="entry name" value="ADENINE DEAMINASE"/>
    <property type="match status" value="1"/>
</dbReference>
<sequence length="602" mass="66035">MKFATNLVEEQEVENLKELIEAAQGKRPATLLLKNCRLVNVYSEEVYETDIAIYQNRIASITKGAVTEAEEVIDCEGCYAMPGFIDPHMHVDTTMLWPTELAKVLVPLGTTTVFVDMTNVVHNGGIMAAKKLADAFKGLPLRAYFSASSYCPLDPEIETAAAEIDSKDVETMLQWENFVSIGETVSSKILNLEPDYLARLQLCENLDKVASGHGGDLPVGDERALDAYIASGIRDDHCVASNQDIDDRLRRGVSMFLVEAPGREQVEGFFRYIKEKNLPTGKMSLCIDNITIMDIVGEYGGYLDNPFRIGLKCGMDLAKMAAMGSLNTAAHYHIDRKLGSITPGRLADLMIIKDPQEFPPKLVVADGKVAARDGKLVTEIHKPELDGEYLHSIHLPECFGPEIFRVEAGGEKAKVRVIAAKDGEAFNRCLIEELPVRDGEVQPDVSRDILKMAIIERYGRYGNWTNGFVTGFELKEGAIATSYSVPSNNIVTVGTNREDMACAVRCLEESQGGFAVVKDGKVLAQVKLPIGGIMSEEPYEDLLRDVETAKEAAHSMGCPLTQPFFTMSQTVLSSLPELGFTDKGIVDVKTGAIVDVLVHEEV</sequence>
<accession>A0A9D2PSZ0</accession>
<evidence type="ECO:0000256" key="2">
    <source>
        <dbReference type="ARBA" id="ARBA00012782"/>
    </source>
</evidence>
<dbReference type="Pfam" id="PF07969">
    <property type="entry name" value="Amidohydro_3"/>
    <property type="match status" value="1"/>
</dbReference>
<protein>
    <recommendedName>
        <fullName evidence="2">adenine deaminase</fullName>
        <ecNumber evidence="2">3.5.4.2</ecNumber>
    </recommendedName>
</protein>
<keyword evidence="3" id="KW-0378">Hydrolase</keyword>
<dbReference type="Proteomes" id="UP000823863">
    <property type="component" value="Unassembled WGS sequence"/>
</dbReference>
<dbReference type="InterPro" id="IPR026912">
    <property type="entry name" value="Adenine_deam_C"/>
</dbReference>
<dbReference type="EC" id="3.5.4.2" evidence="2"/>
<dbReference type="GO" id="GO:0000034">
    <property type="term" value="F:adenine deaminase activity"/>
    <property type="evidence" value="ECO:0007669"/>
    <property type="project" value="UniProtKB-EC"/>
</dbReference>
<dbReference type="SUPFAM" id="SSF51338">
    <property type="entry name" value="Composite domain of metallo-dependent hydrolases"/>
    <property type="match status" value="1"/>
</dbReference>
<evidence type="ECO:0000313" key="9">
    <source>
        <dbReference type="Proteomes" id="UP000823863"/>
    </source>
</evidence>
<feature type="domain" description="Amidohydrolase 3" evidence="6">
    <location>
        <begin position="71"/>
        <end position="98"/>
    </location>
</feature>
<dbReference type="InterPro" id="IPR032466">
    <property type="entry name" value="Metal_Hydrolase"/>
</dbReference>
<dbReference type="PANTHER" id="PTHR11113">
    <property type="entry name" value="N-ACETYLGLUCOSAMINE-6-PHOSPHATE DEACETYLASE"/>
    <property type="match status" value="1"/>
</dbReference>
<evidence type="ECO:0000256" key="1">
    <source>
        <dbReference type="ARBA" id="ARBA00006773"/>
    </source>
</evidence>
<comment type="catalytic activity">
    <reaction evidence="4">
        <text>adenine + H2O + H(+) = hypoxanthine + NH4(+)</text>
        <dbReference type="Rhea" id="RHEA:23688"/>
        <dbReference type="ChEBI" id="CHEBI:15377"/>
        <dbReference type="ChEBI" id="CHEBI:15378"/>
        <dbReference type="ChEBI" id="CHEBI:16708"/>
        <dbReference type="ChEBI" id="CHEBI:17368"/>
        <dbReference type="ChEBI" id="CHEBI:28938"/>
        <dbReference type="EC" id="3.5.4.2"/>
    </reaction>
</comment>
<gene>
    <name evidence="8" type="ORF">H9931_08185</name>
</gene>
<evidence type="ECO:0000259" key="7">
    <source>
        <dbReference type="Pfam" id="PF13382"/>
    </source>
</evidence>
<dbReference type="AlphaFoldDB" id="A0A9D2PSZ0"/>
<dbReference type="Pfam" id="PF13382">
    <property type="entry name" value="Adenine_deam_C"/>
    <property type="match status" value="1"/>
</dbReference>
<feature type="domain" description="Adenine deaminase C-terminal" evidence="7">
    <location>
        <begin position="427"/>
        <end position="590"/>
    </location>
</feature>
<comment type="similarity">
    <text evidence="1">Belongs to the metallo-dependent hydrolases superfamily. Adenine deaminase family.</text>
</comment>
<dbReference type="InterPro" id="IPR011059">
    <property type="entry name" value="Metal-dep_hydrolase_composite"/>
</dbReference>
<evidence type="ECO:0000256" key="4">
    <source>
        <dbReference type="ARBA" id="ARBA00047720"/>
    </source>
</evidence>
<organism evidence="8 9">
    <name type="scientific">Candidatus Enterocloster excrementigallinarum</name>
    <dbReference type="NCBI Taxonomy" id="2838558"/>
    <lineage>
        <taxon>Bacteria</taxon>
        <taxon>Bacillati</taxon>
        <taxon>Bacillota</taxon>
        <taxon>Clostridia</taxon>
        <taxon>Lachnospirales</taxon>
        <taxon>Lachnospiraceae</taxon>
        <taxon>Enterocloster</taxon>
    </lineage>
</organism>
<feature type="domain" description="Amidohydrolase-related" evidence="5">
    <location>
        <begin position="279"/>
        <end position="369"/>
    </location>
</feature>
<evidence type="ECO:0000259" key="6">
    <source>
        <dbReference type="Pfam" id="PF07969"/>
    </source>
</evidence>
<comment type="caution">
    <text evidence="8">The sequence shown here is derived from an EMBL/GenBank/DDBJ whole genome shotgun (WGS) entry which is preliminary data.</text>
</comment>
<evidence type="ECO:0000256" key="3">
    <source>
        <dbReference type="ARBA" id="ARBA00022801"/>
    </source>
</evidence>
<dbReference type="Gene3D" id="3.20.20.140">
    <property type="entry name" value="Metal-dependent hydrolases"/>
    <property type="match status" value="1"/>
</dbReference>
<dbReference type="Pfam" id="PF01979">
    <property type="entry name" value="Amidohydro_1"/>
    <property type="match status" value="1"/>
</dbReference>
<reference evidence="8" key="1">
    <citation type="journal article" date="2021" name="PeerJ">
        <title>Extensive microbial diversity within the chicken gut microbiome revealed by metagenomics and culture.</title>
        <authorList>
            <person name="Gilroy R."/>
            <person name="Ravi A."/>
            <person name="Getino M."/>
            <person name="Pursley I."/>
            <person name="Horton D.L."/>
            <person name="Alikhan N.F."/>
            <person name="Baker D."/>
            <person name="Gharbi K."/>
            <person name="Hall N."/>
            <person name="Watson M."/>
            <person name="Adriaenssens E.M."/>
            <person name="Foster-Nyarko E."/>
            <person name="Jarju S."/>
            <person name="Secka A."/>
            <person name="Antonio M."/>
            <person name="Oren A."/>
            <person name="Chaudhuri R.R."/>
            <person name="La Ragione R."/>
            <person name="Hildebrand F."/>
            <person name="Pallen M.J."/>
        </authorList>
    </citation>
    <scope>NUCLEOTIDE SEQUENCE</scope>
    <source>
        <strain evidence="8">CHK198-12963</strain>
    </source>
</reference>